<evidence type="ECO:0000313" key="2">
    <source>
        <dbReference type="Proteomes" id="UP000526184"/>
    </source>
</evidence>
<name>A0A7Z0PF81_9FUSO</name>
<evidence type="ECO:0008006" key="3">
    <source>
        <dbReference type="Google" id="ProtNLM"/>
    </source>
</evidence>
<comment type="caution">
    <text evidence="1">The sequence shown here is derived from an EMBL/GenBank/DDBJ whole genome shotgun (WGS) entry which is preliminary data.</text>
</comment>
<accession>A0A7Z0PF81</accession>
<organism evidence="1 2">
    <name type="scientific">Streptobacillus felis</name>
    <dbReference type="NCBI Taxonomy" id="1384509"/>
    <lineage>
        <taxon>Bacteria</taxon>
        <taxon>Fusobacteriati</taxon>
        <taxon>Fusobacteriota</taxon>
        <taxon>Fusobacteriia</taxon>
        <taxon>Fusobacteriales</taxon>
        <taxon>Leptotrichiaceae</taxon>
        <taxon>Streptobacillus</taxon>
    </lineage>
</organism>
<reference evidence="1 2" key="1">
    <citation type="submission" date="2020-05" db="EMBL/GenBank/DDBJ databases">
        <title>Streptobacillus felis strain LHL191014123.</title>
        <authorList>
            <person name="Fawzy A."/>
            <person name="Rau J."/>
            <person name="Risse K."/>
            <person name="Schauerte N."/>
            <person name="Geiger C."/>
            <person name="Blom J."/>
            <person name="Imirzalioglu C."/>
            <person name="Falgenhauer J."/>
            <person name="Bach A."/>
            <person name="Herden C."/>
            <person name="Eisenberg T."/>
        </authorList>
    </citation>
    <scope>NUCLEOTIDE SEQUENCE [LARGE SCALE GENOMIC DNA]</scope>
    <source>
        <strain evidence="1 2">LHL191014123</strain>
    </source>
</reference>
<dbReference type="Proteomes" id="UP000526184">
    <property type="component" value="Unassembled WGS sequence"/>
</dbReference>
<proteinExistence type="predicted"/>
<keyword evidence="2" id="KW-1185">Reference proteome</keyword>
<dbReference type="InterPro" id="IPR036890">
    <property type="entry name" value="HATPase_C_sf"/>
</dbReference>
<dbReference type="Gene3D" id="3.30.565.10">
    <property type="entry name" value="Histidine kinase-like ATPase, C-terminal domain"/>
    <property type="match status" value="1"/>
</dbReference>
<evidence type="ECO:0000313" key="1">
    <source>
        <dbReference type="EMBL" id="NYV28107.1"/>
    </source>
</evidence>
<dbReference type="EMBL" id="JABMKT010000021">
    <property type="protein sequence ID" value="NYV28107.1"/>
    <property type="molecule type" value="Genomic_DNA"/>
</dbReference>
<dbReference type="AlphaFoldDB" id="A0A7Z0PF81"/>
<protein>
    <recommendedName>
        <fullName evidence="3">CheW-like domain-containing protein</fullName>
    </recommendedName>
</protein>
<gene>
    <name evidence="1" type="ORF">HP397_04670</name>
</gene>
<dbReference type="RefSeq" id="WP_180136189.1">
    <property type="nucleotide sequence ID" value="NZ_JABMKT010000021.1"/>
</dbReference>
<sequence>MNENYIVELYFKDNIGLNDIRYQDIDKFISENCRILKRDYIFNENISLEHYDPFKLYSYIRYEVEYFDKYLSSQIELFEEIKMIKYKSKLNNQESNNINVSIDQINHIIEKIDDMYYIRKNLNKFTKYIDNNTKRNEFLKELKQLSTLKYDLKRETFSLRIIDIKKELFNIEKTIKEYISLLGLNVKFIINYNDIKIDKTLFDKIKETLIDVLHNSVLSFFESKKLNINDEISFLLELIVKQEKYNLIIEINEKGNNVDINKIYNNALKAKILNVNETYTEKDILLTMLNKNYINALDDLEEKEKIMNFIKLNNIIDELNGKISIDTQENLITYLINIPFKILFIYGLVFTEQNKTYVINTEYIVDTFEFNKENISNLNGYNYYKYKGNNIEYIKLPIDVDEESRIGLLVKTNNKFTIIDVNKKHYFEDLFFNKNIDSKIYMGEVLLKSVKKAKILNIESIIDMLKG</sequence>